<evidence type="ECO:0000256" key="4">
    <source>
        <dbReference type="ARBA" id="ARBA00010089"/>
    </source>
</evidence>
<evidence type="ECO:0000256" key="7">
    <source>
        <dbReference type="ARBA" id="ARBA00022692"/>
    </source>
</evidence>
<evidence type="ECO:0000256" key="1">
    <source>
        <dbReference type="ARBA" id="ARBA00000900"/>
    </source>
</evidence>
<evidence type="ECO:0000256" key="3">
    <source>
        <dbReference type="ARBA" id="ARBA00004906"/>
    </source>
</evidence>
<dbReference type="InterPro" id="IPR057992">
    <property type="entry name" value="TPR_SYVN1_N"/>
</dbReference>
<evidence type="ECO:0000256" key="11">
    <source>
        <dbReference type="ARBA" id="ARBA00022824"/>
    </source>
</evidence>
<evidence type="ECO:0000256" key="16">
    <source>
        <dbReference type="SAM" id="MobiDB-lite"/>
    </source>
</evidence>
<evidence type="ECO:0000256" key="13">
    <source>
        <dbReference type="ARBA" id="ARBA00022989"/>
    </source>
</evidence>
<keyword evidence="8" id="KW-0479">Metal-binding</keyword>
<keyword evidence="12" id="KW-0862">Zinc</keyword>
<dbReference type="InterPro" id="IPR001841">
    <property type="entry name" value="Znf_RING"/>
</dbReference>
<evidence type="ECO:0000313" key="20">
    <source>
        <dbReference type="Proteomes" id="UP000095023"/>
    </source>
</evidence>
<evidence type="ECO:0000259" key="18">
    <source>
        <dbReference type="PROSITE" id="PS50089"/>
    </source>
</evidence>
<keyword evidence="10" id="KW-0833">Ubl conjugation pathway</keyword>
<keyword evidence="20" id="KW-1185">Reference proteome</keyword>
<reference evidence="20" key="1">
    <citation type="submission" date="2016-02" db="EMBL/GenBank/DDBJ databases">
        <title>Comparative genomics of biotechnologically important yeasts.</title>
        <authorList>
            <consortium name="DOE Joint Genome Institute"/>
            <person name="Riley R."/>
            <person name="Haridas S."/>
            <person name="Wolfe K.H."/>
            <person name="Lopes M.R."/>
            <person name="Hittinger C.T."/>
            <person name="Goker M."/>
            <person name="Salamov A."/>
            <person name="Wisecaver J."/>
            <person name="Long T.M."/>
            <person name="Aerts A.L."/>
            <person name="Barry K."/>
            <person name="Choi C."/>
            <person name="Clum A."/>
            <person name="Coughlan A.Y."/>
            <person name="Deshpande S."/>
            <person name="Douglass A.P."/>
            <person name="Hanson S.J."/>
            <person name="Klenk H.-P."/>
            <person name="Labutti K."/>
            <person name="Lapidus A."/>
            <person name="Lindquist E."/>
            <person name="Lipzen A."/>
            <person name="Meier-Kolthoff J.P."/>
            <person name="Ohm R.A."/>
            <person name="Otillar R.P."/>
            <person name="Pangilinan J."/>
            <person name="Peng Y."/>
            <person name="Rokas A."/>
            <person name="Rosa C.A."/>
            <person name="Scheuner C."/>
            <person name="Sibirny A.A."/>
            <person name="Slot J.C."/>
            <person name="Stielow J.B."/>
            <person name="Sun H."/>
            <person name="Kurtzman C.P."/>
            <person name="Blackwell M."/>
            <person name="Jeffries T.W."/>
            <person name="Grigoriev I.V."/>
        </authorList>
    </citation>
    <scope>NUCLEOTIDE SEQUENCE [LARGE SCALE GENOMIC DNA]</scope>
    <source>
        <strain evidence="20">NRRL Y-17796</strain>
    </source>
</reference>
<dbReference type="GO" id="GO:0008270">
    <property type="term" value="F:zinc ion binding"/>
    <property type="evidence" value="ECO:0007669"/>
    <property type="project" value="UniProtKB-KW"/>
</dbReference>
<evidence type="ECO:0000256" key="2">
    <source>
        <dbReference type="ARBA" id="ARBA00004477"/>
    </source>
</evidence>
<feature type="transmembrane region" description="Helical" evidence="17">
    <location>
        <begin position="41"/>
        <end position="65"/>
    </location>
</feature>
<keyword evidence="9 15" id="KW-0863">Zinc-finger</keyword>
<dbReference type="InterPro" id="IPR050731">
    <property type="entry name" value="HRD1_E3_ubiq-ligases"/>
</dbReference>
<comment type="subcellular location">
    <subcellularLocation>
        <location evidence="2">Endoplasmic reticulum membrane</location>
        <topology evidence="2">Multi-pass membrane protein</topology>
    </subcellularLocation>
</comment>
<evidence type="ECO:0000256" key="9">
    <source>
        <dbReference type="ARBA" id="ARBA00022771"/>
    </source>
</evidence>
<keyword evidence="13 17" id="KW-1133">Transmembrane helix</keyword>
<dbReference type="CDD" id="cd16479">
    <property type="entry name" value="RING-H2_synoviolin"/>
    <property type="match status" value="1"/>
</dbReference>
<evidence type="ECO:0000256" key="14">
    <source>
        <dbReference type="ARBA" id="ARBA00023136"/>
    </source>
</evidence>
<dbReference type="OrthoDB" id="7759664at2759"/>
<feature type="transmembrane region" description="Helical" evidence="17">
    <location>
        <begin position="239"/>
        <end position="262"/>
    </location>
</feature>
<dbReference type="GO" id="GO:0005789">
    <property type="term" value="C:endoplasmic reticulum membrane"/>
    <property type="evidence" value="ECO:0007669"/>
    <property type="project" value="UniProtKB-SubCell"/>
</dbReference>
<dbReference type="AlphaFoldDB" id="A0A1E4TIG7"/>
<dbReference type="InterPro" id="IPR013083">
    <property type="entry name" value="Znf_RING/FYVE/PHD"/>
</dbReference>
<evidence type="ECO:0000256" key="15">
    <source>
        <dbReference type="PROSITE-ProRule" id="PRU00175"/>
    </source>
</evidence>
<feature type="transmembrane region" description="Helical" evidence="17">
    <location>
        <begin position="135"/>
        <end position="160"/>
    </location>
</feature>
<dbReference type="Proteomes" id="UP000095023">
    <property type="component" value="Unassembled WGS sequence"/>
</dbReference>
<dbReference type="Pfam" id="PF25563">
    <property type="entry name" value="TPR_SYVN1_N"/>
    <property type="match status" value="1"/>
</dbReference>
<dbReference type="Pfam" id="PF13639">
    <property type="entry name" value="zf-RING_2"/>
    <property type="match status" value="1"/>
</dbReference>
<organism evidence="19 20">
    <name type="scientific">Tortispora caseinolytica NRRL Y-17796</name>
    <dbReference type="NCBI Taxonomy" id="767744"/>
    <lineage>
        <taxon>Eukaryota</taxon>
        <taxon>Fungi</taxon>
        <taxon>Dikarya</taxon>
        <taxon>Ascomycota</taxon>
        <taxon>Saccharomycotina</taxon>
        <taxon>Trigonopsidomycetes</taxon>
        <taxon>Trigonopsidales</taxon>
        <taxon>Trigonopsidaceae</taxon>
        <taxon>Tortispora</taxon>
    </lineage>
</organism>
<sequence length="511" mass="58588">MKLAVYGLTSTLLVVTAVFVAFYQRPNFYSAAIYLSQNNIAFLILCNLAVMITIFIERLALTIFFGDLRSHETERLYEQLWFTGMETGLALTIFRDAFDLRFLSVLLLLMFVKVFHWLITERIKYLDLIPDAQKLLFHVRCISTLTMLFVVDAVLIDYCLQDMFNKRANQMLIFAFEFALLEVQCFRNIYHYALDCYEVYVYRRILRAQLQRENDLEGVETIDEEVWEPKMLYVFVFDLFADALSILIYMAFFAIVISFYGLPLHIVRDVYRTTRSFITRIRDFIKYRKAVQQMNSCYADPTPEELDRDNVCIICREEMTLNPDQRTRRKPKKLPCSHILHLGCLKSWLERQQRCPTCRQPVQPERFSSSTRTQTSVARTITQTFQPTAATSAPAPLNRPTTGAADHHTTGTTDTAWAPSAPSPTHTRPVPTHSTSNEEEDTINWPFASPAPDDYIVFKIKDAADGPVIVSGSTQIPLSTLQRQAPFSVINIAMPVPPGSTFVAPNVPPSQ</sequence>
<dbReference type="Gene3D" id="3.30.40.10">
    <property type="entry name" value="Zinc/RING finger domain, C3HC4 (zinc finger)"/>
    <property type="match status" value="1"/>
</dbReference>
<evidence type="ECO:0000256" key="17">
    <source>
        <dbReference type="SAM" id="Phobius"/>
    </source>
</evidence>
<accession>A0A1E4TIG7</accession>
<keyword evidence="7 17" id="KW-0812">Transmembrane</keyword>
<dbReference type="InterPro" id="IPR058051">
    <property type="entry name" value="Znf_RING_synoviolin"/>
</dbReference>
<keyword evidence="11" id="KW-0256">Endoplasmic reticulum</keyword>
<evidence type="ECO:0000256" key="12">
    <source>
        <dbReference type="ARBA" id="ARBA00022833"/>
    </source>
</evidence>
<dbReference type="GO" id="GO:0036503">
    <property type="term" value="P:ERAD pathway"/>
    <property type="evidence" value="ECO:0007669"/>
    <property type="project" value="TreeGrafter"/>
</dbReference>
<evidence type="ECO:0000256" key="8">
    <source>
        <dbReference type="ARBA" id="ARBA00022723"/>
    </source>
</evidence>
<keyword evidence="14 17" id="KW-0472">Membrane</keyword>
<feature type="domain" description="RING-type" evidence="18">
    <location>
        <begin position="312"/>
        <end position="359"/>
    </location>
</feature>
<dbReference type="SMART" id="SM00184">
    <property type="entry name" value="RING"/>
    <property type="match status" value="1"/>
</dbReference>
<feature type="transmembrane region" description="Helical" evidence="17">
    <location>
        <begin position="100"/>
        <end position="119"/>
    </location>
</feature>
<evidence type="ECO:0000313" key="19">
    <source>
        <dbReference type="EMBL" id="ODV91552.1"/>
    </source>
</evidence>
<dbReference type="EC" id="2.3.2.27" evidence="5"/>
<keyword evidence="6" id="KW-0808">Transferase</keyword>
<comment type="catalytic activity">
    <reaction evidence="1">
        <text>S-ubiquitinyl-[E2 ubiquitin-conjugating enzyme]-L-cysteine + [acceptor protein]-L-lysine = [E2 ubiquitin-conjugating enzyme]-L-cysteine + N(6)-ubiquitinyl-[acceptor protein]-L-lysine.</text>
        <dbReference type="EC" id="2.3.2.27"/>
    </reaction>
</comment>
<dbReference type="GO" id="GO:0061630">
    <property type="term" value="F:ubiquitin protein ligase activity"/>
    <property type="evidence" value="ECO:0007669"/>
    <property type="project" value="UniProtKB-EC"/>
</dbReference>
<evidence type="ECO:0000256" key="5">
    <source>
        <dbReference type="ARBA" id="ARBA00012483"/>
    </source>
</evidence>
<dbReference type="PANTHER" id="PTHR22763">
    <property type="entry name" value="RING ZINC FINGER PROTEIN"/>
    <property type="match status" value="1"/>
</dbReference>
<proteinExistence type="inferred from homology"/>
<dbReference type="EMBL" id="KV453841">
    <property type="protein sequence ID" value="ODV91552.1"/>
    <property type="molecule type" value="Genomic_DNA"/>
</dbReference>
<feature type="region of interest" description="Disordered" evidence="16">
    <location>
        <begin position="385"/>
        <end position="447"/>
    </location>
</feature>
<dbReference type="GO" id="GO:0043161">
    <property type="term" value="P:proteasome-mediated ubiquitin-dependent protein catabolic process"/>
    <property type="evidence" value="ECO:0007669"/>
    <property type="project" value="TreeGrafter"/>
</dbReference>
<dbReference type="PANTHER" id="PTHR22763:SF184">
    <property type="entry name" value="E3 UBIQUITIN-PROTEIN LIGASE SYNOVIOLIN"/>
    <property type="match status" value="1"/>
</dbReference>
<evidence type="ECO:0000256" key="10">
    <source>
        <dbReference type="ARBA" id="ARBA00022786"/>
    </source>
</evidence>
<dbReference type="PROSITE" id="PS50089">
    <property type="entry name" value="ZF_RING_2"/>
    <property type="match status" value="1"/>
</dbReference>
<gene>
    <name evidence="19" type="ORF">CANCADRAFT_42196</name>
</gene>
<dbReference type="SUPFAM" id="SSF57850">
    <property type="entry name" value="RING/U-box"/>
    <property type="match status" value="1"/>
</dbReference>
<name>A0A1E4TIG7_9ASCO</name>
<protein>
    <recommendedName>
        <fullName evidence="5">RING-type E3 ubiquitin transferase</fullName>
        <ecNumber evidence="5">2.3.2.27</ecNumber>
    </recommendedName>
</protein>
<comment type="similarity">
    <text evidence="4">Belongs to the HRD1 family.</text>
</comment>
<evidence type="ECO:0000256" key="6">
    <source>
        <dbReference type="ARBA" id="ARBA00022679"/>
    </source>
</evidence>
<comment type="pathway">
    <text evidence="3">Protein modification; protein ubiquitination.</text>
</comment>